<evidence type="ECO:0000313" key="3">
    <source>
        <dbReference type="EMBL" id="SDW23863.1"/>
    </source>
</evidence>
<accession>A0A1H2RWK8</accession>
<dbReference type="RefSeq" id="WP_074665553.1">
    <property type="nucleotide sequence ID" value="NZ_FNNH01000005.1"/>
</dbReference>
<keyword evidence="1" id="KW-0812">Transmembrane</keyword>
<dbReference type="InterPro" id="IPR025641">
    <property type="entry name" value="DUF4340"/>
</dbReference>
<name>A0A1H2RWK8_9PROT</name>
<protein>
    <recommendedName>
        <fullName evidence="2">DUF4340 domain-containing protein</fullName>
    </recommendedName>
</protein>
<evidence type="ECO:0000256" key="1">
    <source>
        <dbReference type="SAM" id="Phobius"/>
    </source>
</evidence>
<reference evidence="3 4" key="1">
    <citation type="submission" date="2016-10" db="EMBL/GenBank/DDBJ databases">
        <authorList>
            <person name="de Groot N.N."/>
        </authorList>
    </citation>
    <scope>NUCLEOTIDE SEQUENCE [LARGE SCALE GENOMIC DNA]</scope>
    <source>
        <strain evidence="3 4">Nm110</strain>
    </source>
</reference>
<dbReference type="Proteomes" id="UP000183454">
    <property type="component" value="Unassembled WGS sequence"/>
</dbReference>
<evidence type="ECO:0000313" key="4">
    <source>
        <dbReference type="Proteomes" id="UP000183454"/>
    </source>
</evidence>
<evidence type="ECO:0000259" key="2">
    <source>
        <dbReference type="Pfam" id="PF14238"/>
    </source>
</evidence>
<dbReference type="AlphaFoldDB" id="A0A1H2RWK8"/>
<feature type="domain" description="DUF4340" evidence="2">
    <location>
        <begin position="65"/>
        <end position="168"/>
    </location>
</feature>
<feature type="transmembrane region" description="Helical" evidence="1">
    <location>
        <begin position="6"/>
        <end position="24"/>
    </location>
</feature>
<organism evidence="3 4">
    <name type="scientific">Nitrosomonas communis</name>
    <dbReference type="NCBI Taxonomy" id="44574"/>
    <lineage>
        <taxon>Bacteria</taxon>
        <taxon>Pseudomonadati</taxon>
        <taxon>Pseudomonadota</taxon>
        <taxon>Betaproteobacteria</taxon>
        <taxon>Nitrosomonadales</taxon>
        <taxon>Nitrosomonadaceae</taxon>
        <taxon>Nitrosomonas</taxon>
    </lineage>
</organism>
<keyword evidence="1" id="KW-1133">Transmembrane helix</keyword>
<proteinExistence type="predicted"/>
<dbReference type="EMBL" id="FNNH01000005">
    <property type="protein sequence ID" value="SDW23863.1"/>
    <property type="molecule type" value="Genomic_DNA"/>
</dbReference>
<keyword evidence="1" id="KW-0472">Membrane</keyword>
<dbReference type="Pfam" id="PF14238">
    <property type="entry name" value="DUF4340"/>
    <property type="match status" value="1"/>
</dbReference>
<sequence length="288" mass="32926">MHSHSWLNLIMFVTVMALAAFLYIKPSLQEEESYKISSLAAEAVQHIRITRQDTVIELSRSGNRWQMREPVQGRVNDVKVERILEMLSATSQHLLPPVNLSRYGLASPVLELQVDQELFSFGDLAPITGEQYLATRQQVFLISPRYAAMLPVLSTDLLDSKVFAEDEIPVEFELAHIHLKQEEHWQVNSPHVKQQALSQDELNQWAQNWQLVHASYLTLNSGKVGTDGEEISIMLQDGRKIKLIAEQNESELTLLREDEGIRYHFSSSIGKRLLDPFSIYKEQAAFTE</sequence>
<gene>
    <name evidence="3" type="ORF">SAMN05421882_1005125</name>
</gene>